<name>A0ACC1QY30_9HYPO</name>
<proteinExistence type="predicted"/>
<gene>
    <name evidence="1" type="ORF">NLG97_g4834</name>
</gene>
<keyword evidence="2" id="KW-1185">Reference proteome</keyword>
<reference evidence="1" key="1">
    <citation type="submission" date="2022-07" db="EMBL/GenBank/DDBJ databases">
        <title>Genome Sequence of Lecanicillium saksenae.</title>
        <authorList>
            <person name="Buettner E."/>
        </authorList>
    </citation>
    <scope>NUCLEOTIDE SEQUENCE</scope>
    <source>
        <strain evidence="1">VT-O1</strain>
    </source>
</reference>
<sequence>MEITLILTIIYTMLLTVPGVLNTVTAYRFSRSSYSSCFTPRDFVTLAVWGWLLYIGGVALVVVAAVRRSPHDQHVYASLALALLWWSDATFYYGTAQHRALLREKQAAAAETSAAKTSPRPPPGWMAWQSNLFGISSIAMLGIFIVALGFLVVSD</sequence>
<protein>
    <submittedName>
        <fullName evidence="1">Uncharacterized protein</fullName>
    </submittedName>
</protein>
<evidence type="ECO:0000313" key="2">
    <source>
        <dbReference type="Proteomes" id="UP001148737"/>
    </source>
</evidence>
<accession>A0ACC1QY30</accession>
<dbReference type="EMBL" id="JANAKD010000504">
    <property type="protein sequence ID" value="KAJ3493280.1"/>
    <property type="molecule type" value="Genomic_DNA"/>
</dbReference>
<organism evidence="1 2">
    <name type="scientific">Lecanicillium saksenae</name>
    <dbReference type="NCBI Taxonomy" id="468837"/>
    <lineage>
        <taxon>Eukaryota</taxon>
        <taxon>Fungi</taxon>
        <taxon>Dikarya</taxon>
        <taxon>Ascomycota</taxon>
        <taxon>Pezizomycotina</taxon>
        <taxon>Sordariomycetes</taxon>
        <taxon>Hypocreomycetidae</taxon>
        <taxon>Hypocreales</taxon>
        <taxon>Cordycipitaceae</taxon>
        <taxon>Lecanicillium</taxon>
    </lineage>
</organism>
<dbReference type="Proteomes" id="UP001148737">
    <property type="component" value="Unassembled WGS sequence"/>
</dbReference>
<comment type="caution">
    <text evidence="1">The sequence shown here is derived from an EMBL/GenBank/DDBJ whole genome shotgun (WGS) entry which is preliminary data.</text>
</comment>
<evidence type="ECO:0000313" key="1">
    <source>
        <dbReference type="EMBL" id="KAJ3493280.1"/>
    </source>
</evidence>